<name>A0A8J4BRF2_9CHLO</name>
<gene>
    <name evidence="3" type="ORF">Vafri_17884</name>
</gene>
<feature type="coiled-coil region" evidence="1">
    <location>
        <begin position="242"/>
        <end position="269"/>
    </location>
</feature>
<reference evidence="3" key="1">
    <citation type="journal article" date="2021" name="Proc. Natl. Acad. Sci. U.S.A.">
        <title>Three genomes in the algal genus Volvox reveal the fate of a haploid sex-determining region after a transition to homothallism.</title>
        <authorList>
            <person name="Yamamoto K."/>
            <person name="Hamaji T."/>
            <person name="Kawai-Toyooka H."/>
            <person name="Matsuzaki R."/>
            <person name="Takahashi F."/>
            <person name="Nishimura Y."/>
            <person name="Kawachi M."/>
            <person name="Noguchi H."/>
            <person name="Minakuchi Y."/>
            <person name="Umen J.G."/>
            <person name="Toyoda A."/>
            <person name="Nozaki H."/>
        </authorList>
    </citation>
    <scope>NUCLEOTIDE SEQUENCE</scope>
    <source>
        <strain evidence="3">NIES-3780</strain>
    </source>
</reference>
<keyword evidence="1" id="KW-0175">Coiled coil</keyword>
<organism evidence="3 4">
    <name type="scientific">Volvox africanus</name>
    <dbReference type="NCBI Taxonomy" id="51714"/>
    <lineage>
        <taxon>Eukaryota</taxon>
        <taxon>Viridiplantae</taxon>
        <taxon>Chlorophyta</taxon>
        <taxon>core chlorophytes</taxon>
        <taxon>Chlorophyceae</taxon>
        <taxon>CS clade</taxon>
        <taxon>Chlamydomonadales</taxon>
        <taxon>Volvocaceae</taxon>
        <taxon>Volvox</taxon>
    </lineage>
</organism>
<dbReference type="EMBL" id="BNCO01000062">
    <property type="protein sequence ID" value="GIL63969.1"/>
    <property type="molecule type" value="Genomic_DNA"/>
</dbReference>
<comment type="caution">
    <text evidence="3">The sequence shown here is derived from an EMBL/GenBank/DDBJ whole genome shotgun (WGS) entry which is preliminary data.</text>
</comment>
<dbReference type="Proteomes" id="UP000747399">
    <property type="component" value="Unassembled WGS sequence"/>
</dbReference>
<dbReference type="AlphaFoldDB" id="A0A8J4BRF2"/>
<evidence type="ECO:0000313" key="3">
    <source>
        <dbReference type="EMBL" id="GIL63969.1"/>
    </source>
</evidence>
<proteinExistence type="predicted"/>
<accession>A0A8J4BRF2</accession>
<evidence type="ECO:0008006" key="5">
    <source>
        <dbReference type="Google" id="ProtNLM"/>
    </source>
</evidence>
<keyword evidence="4" id="KW-1185">Reference proteome</keyword>
<evidence type="ECO:0000256" key="1">
    <source>
        <dbReference type="SAM" id="Coils"/>
    </source>
</evidence>
<evidence type="ECO:0000256" key="2">
    <source>
        <dbReference type="SAM" id="MobiDB-lite"/>
    </source>
</evidence>
<protein>
    <recommendedName>
        <fullName evidence="5">VASt domain-containing protein</fullName>
    </recommendedName>
</protein>
<evidence type="ECO:0000313" key="4">
    <source>
        <dbReference type="Proteomes" id="UP000747399"/>
    </source>
</evidence>
<feature type="compositionally biased region" description="Gly residues" evidence="2">
    <location>
        <begin position="297"/>
        <end position="308"/>
    </location>
</feature>
<feature type="compositionally biased region" description="Low complexity" evidence="2">
    <location>
        <begin position="282"/>
        <end position="296"/>
    </location>
</feature>
<feature type="non-terminal residue" evidence="3">
    <location>
        <position position="1"/>
    </location>
</feature>
<sequence length="308" mass="33059">MKEIEVTRIVNDCTAQLYFDAIYATDAAMRTFHAKVNGDSAAVLGPWSADGIRTAQFVMPMNVPAMLKKFIGMDSVPVVETQKVEWLTPGKVFKLVSEPQLNFPGANKFTTSGHLEVRSLSDGTCKIKALVRCSASMPWPVQATVEGLMATEATQSIDTFLSFCVQYYSTWRAEQLQQPELPAAPSVTAAAGGEQFYDAVEDESEIRAGGEAAEGETSVVPYQPPRLEDIIVDCLRKIQASSAETAQSLRNLEELIRNMDDNMQVVRDKLVGRKPQPTARVAAGRTSATAPPAASTVGGGGAGAAKAP</sequence>
<feature type="region of interest" description="Disordered" evidence="2">
    <location>
        <begin position="274"/>
        <end position="308"/>
    </location>
</feature>